<dbReference type="OMA" id="PILHIEM"/>
<evidence type="ECO:0008006" key="3">
    <source>
        <dbReference type="Google" id="ProtNLM"/>
    </source>
</evidence>
<sequence>MQNSDNSDEYFSDDQQESPRFLYSFREISLQNKTQLAEIRIICKNLIYVIGLAPSIAKEESILGSMAKSKNQQQFRATPLIPLHMLPILHTEMSKKHQWLFQYTLYLKFMACERFPLHDRYVKASFGTTKYCTNFLKGQQCKIKDCVYLHQHPKDKETQVIKKEEMNNSKWLFSYSQKIAQENFKKFYTKINYKNALQKSVFLNTQNILDRMIEDNIVDRIPDQPQPSQQLQTVEDTQPIEIPVQQKLIDMEKRLEAVIQKMDGDSNSRFKFTNGNCPQDYEAIQQLKQSLLK</sequence>
<evidence type="ECO:0000313" key="1">
    <source>
        <dbReference type="EMBL" id="CAD8191231.1"/>
    </source>
</evidence>
<organism evidence="1 2">
    <name type="scientific">Paramecium octaurelia</name>
    <dbReference type="NCBI Taxonomy" id="43137"/>
    <lineage>
        <taxon>Eukaryota</taxon>
        <taxon>Sar</taxon>
        <taxon>Alveolata</taxon>
        <taxon>Ciliophora</taxon>
        <taxon>Intramacronucleata</taxon>
        <taxon>Oligohymenophorea</taxon>
        <taxon>Peniculida</taxon>
        <taxon>Parameciidae</taxon>
        <taxon>Paramecium</taxon>
    </lineage>
</organism>
<accession>A0A8S1WRA5</accession>
<dbReference type="OrthoDB" id="1923159at2759"/>
<keyword evidence="2" id="KW-1185">Reference proteome</keyword>
<dbReference type="Proteomes" id="UP000683925">
    <property type="component" value="Unassembled WGS sequence"/>
</dbReference>
<protein>
    <recommendedName>
        <fullName evidence="3">C3H1-type domain-containing protein</fullName>
    </recommendedName>
</protein>
<dbReference type="GO" id="GO:0030014">
    <property type="term" value="C:CCR4-NOT complex"/>
    <property type="evidence" value="ECO:0007669"/>
    <property type="project" value="InterPro"/>
</dbReference>
<dbReference type="GO" id="GO:0004842">
    <property type="term" value="F:ubiquitin-protein transferase activity"/>
    <property type="evidence" value="ECO:0007669"/>
    <property type="project" value="InterPro"/>
</dbReference>
<dbReference type="InterPro" id="IPR039780">
    <property type="entry name" value="Mot2"/>
</dbReference>
<gene>
    <name evidence="1" type="ORF">POCTA_138.1.T0990100</name>
</gene>
<dbReference type="GO" id="GO:0016567">
    <property type="term" value="P:protein ubiquitination"/>
    <property type="evidence" value="ECO:0007669"/>
    <property type="project" value="TreeGrafter"/>
</dbReference>
<comment type="caution">
    <text evidence="1">The sequence shown here is derived from an EMBL/GenBank/DDBJ whole genome shotgun (WGS) entry which is preliminary data.</text>
</comment>
<dbReference type="PANTHER" id="PTHR12603">
    <property type="entry name" value="CCR4-NOT TRANSCRIPTION COMPLEX RELATED"/>
    <property type="match status" value="1"/>
</dbReference>
<proteinExistence type="predicted"/>
<dbReference type="EMBL" id="CAJJDP010000098">
    <property type="protein sequence ID" value="CAD8191231.1"/>
    <property type="molecule type" value="Genomic_DNA"/>
</dbReference>
<name>A0A8S1WRA5_PAROT</name>
<dbReference type="PANTHER" id="PTHR12603:SF0">
    <property type="entry name" value="CCR4-NOT TRANSCRIPTION COMPLEX SUBUNIT 4"/>
    <property type="match status" value="1"/>
</dbReference>
<evidence type="ECO:0000313" key="2">
    <source>
        <dbReference type="Proteomes" id="UP000683925"/>
    </source>
</evidence>
<reference evidence="1" key="1">
    <citation type="submission" date="2021-01" db="EMBL/GenBank/DDBJ databases">
        <authorList>
            <consortium name="Genoscope - CEA"/>
            <person name="William W."/>
        </authorList>
    </citation>
    <scope>NUCLEOTIDE SEQUENCE</scope>
</reference>
<dbReference type="AlphaFoldDB" id="A0A8S1WRA5"/>